<dbReference type="InterPro" id="IPR038601">
    <property type="entry name" value="MttB-like_sf"/>
</dbReference>
<protein>
    <recommendedName>
        <fullName evidence="4">Methyltransferase</fullName>
        <ecNumber evidence="4">2.1.1.-</ecNumber>
    </recommendedName>
</protein>
<comment type="similarity">
    <text evidence="1 4">Belongs to the trimethylamine methyltransferase family.</text>
</comment>
<keyword evidence="6" id="KW-1185">Reference proteome</keyword>
<dbReference type="GO" id="GO:0015948">
    <property type="term" value="P:methanogenesis"/>
    <property type="evidence" value="ECO:0007669"/>
    <property type="project" value="UniProtKB-UniRule"/>
</dbReference>
<gene>
    <name evidence="5" type="ORF">DSCA_56010</name>
</gene>
<sequence length="474" mass="50896">MVDDQLKRIHDASMTILEEVGIRLFHPDILALVDRHGARVVGDRAYFNGDEVMAWVSRAPRQFTVFARNPAHDAVIGGDAVQYAAGYGCPQIVTPDGAFRNARFSDYCRFLKLVQQHPRFRINGGILVQPEDLPSAHSHAAMIYAALCHSDKALLGIPGTAAEVEQIMDLVSIVFGGGEALCARPRILTLVNTLSPMQIDANALETMTVCVRHGQPVIISPGPMAGATGPITPAGNIALGNAEALAAIAICQMLRQGTPVVYGLQATVTDMRTGSASIGSPGFALQTVYATRLAKAYGLPCRSGGSSTDAPAIGAQSAYESMLAMMATRQNGANLVLHAAGILNSYAAMSYEQFIMDLEIIDMVDHYLKGVVIDDDTLALDTIRAVGAGGEYLTQRHTMAHCRTTPWAGTIGVAQHQPGTRANDRFQDNIAREMNRMLDAYRKPALPPDCQQRLDRSLERLGIDPSRLGGDGHP</sequence>
<organism evidence="5 6">
    <name type="scientific">Desulfosarcina alkanivorans</name>
    <dbReference type="NCBI Taxonomy" id="571177"/>
    <lineage>
        <taxon>Bacteria</taxon>
        <taxon>Pseudomonadati</taxon>
        <taxon>Thermodesulfobacteriota</taxon>
        <taxon>Desulfobacteria</taxon>
        <taxon>Desulfobacterales</taxon>
        <taxon>Desulfosarcinaceae</taxon>
        <taxon>Desulfosarcina</taxon>
    </lineage>
</organism>
<keyword evidence="2 5" id="KW-0489">Methyltransferase</keyword>
<dbReference type="OrthoDB" id="9815793at2"/>
<dbReference type="GO" id="GO:0008168">
    <property type="term" value="F:methyltransferase activity"/>
    <property type="evidence" value="ECO:0007669"/>
    <property type="project" value="UniProtKB-KW"/>
</dbReference>
<evidence type="ECO:0000256" key="2">
    <source>
        <dbReference type="ARBA" id="ARBA00022603"/>
    </source>
</evidence>
<keyword evidence="3 4" id="KW-0808">Transferase</keyword>
<dbReference type="GO" id="GO:0032259">
    <property type="term" value="P:methylation"/>
    <property type="evidence" value="ECO:0007669"/>
    <property type="project" value="UniProtKB-KW"/>
</dbReference>
<proteinExistence type="inferred from homology"/>
<dbReference type="RefSeq" id="WP_155319471.1">
    <property type="nucleotide sequence ID" value="NZ_AP021874.1"/>
</dbReference>
<dbReference type="Proteomes" id="UP000427906">
    <property type="component" value="Chromosome"/>
</dbReference>
<evidence type="ECO:0000313" key="6">
    <source>
        <dbReference type="Proteomes" id="UP000427906"/>
    </source>
</evidence>
<reference evidence="5 6" key="1">
    <citation type="submission" date="2019-11" db="EMBL/GenBank/DDBJ databases">
        <title>Comparative genomics of hydrocarbon-degrading Desulfosarcina strains.</title>
        <authorList>
            <person name="Watanabe M."/>
            <person name="Kojima H."/>
            <person name="Fukui M."/>
        </authorList>
    </citation>
    <scope>NUCLEOTIDE SEQUENCE [LARGE SCALE GENOMIC DNA]</scope>
    <source>
        <strain evidence="5 6">PL12</strain>
    </source>
</reference>
<dbReference type="InterPro" id="IPR010426">
    <property type="entry name" value="MTTB_MeTrfase"/>
</dbReference>
<evidence type="ECO:0000256" key="3">
    <source>
        <dbReference type="ARBA" id="ARBA00022679"/>
    </source>
</evidence>
<evidence type="ECO:0000313" key="5">
    <source>
        <dbReference type="EMBL" id="BBO71671.1"/>
    </source>
</evidence>
<evidence type="ECO:0000256" key="4">
    <source>
        <dbReference type="PIRNR" id="PIRNR037567"/>
    </source>
</evidence>
<dbReference type="KEGG" id="dalk:DSCA_56010"/>
<evidence type="ECO:0000256" key="1">
    <source>
        <dbReference type="ARBA" id="ARBA00007137"/>
    </source>
</evidence>
<dbReference type="Gene3D" id="3.20.20.480">
    <property type="entry name" value="Trimethylamine methyltransferase-like"/>
    <property type="match status" value="1"/>
</dbReference>
<dbReference type="PIRSF" id="PIRSF037567">
    <property type="entry name" value="MTTB_MeTrfase"/>
    <property type="match status" value="1"/>
</dbReference>
<accession>A0A5K7YX52</accession>
<name>A0A5K7YX52_9BACT</name>
<dbReference type="EMBL" id="AP021874">
    <property type="protein sequence ID" value="BBO71671.1"/>
    <property type="molecule type" value="Genomic_DNA"/>
</dbReference>
<dbReference type="AlphaFoldDB" id="A0A5K7YX52"/>
<dbReference type="Pfam" id="PF06253">
    <property type="entry name" value="MTTB"/>
    <property type="match status" value="1"/>
</dbReference>
<dbReference type="EC" id="2.1.1.-" evidence="4"/>